<comment type="similarity">
    <text evidence="2">Belongs to the UPF0382 family.</text>
</comment>
<dbReference type="PANTHER" id="PTHR43461:SF1">
    <property type="entry name" value="TRANSMEMBRANE PROTEIN 256"/>
    <property type="match status" value="1"/>
</dbReference>
<evidence type="ECO:0000256" key="1">
    <source>
        <dbReference type="ARBA" id="ARBA00004141"/>
    </source>
</evidence>
<keyword evidence="3 6" id="KW-0812">Transmembrane</keyword>
<feature type="transmembrane region" description="Helical" evidence="6">
    <location>
        <begin position="75"/>
        <end position="97"/>
    </location>
</feature>
<gene>
    <name evidence="8" type="ORF">QLQ15_16655</name>
</gene>
<evidence type="ECO:0000256" key="3">
    <source>
        <dbReference type="ARBA" id="ARBA00022692"/>
    </source>
</evidence>
<keyword evidence="7" id="KW-0732">Signal</keyword>
<keyword evidence="5 6" id="KW-0472">Membrane</keyword>
<dbReference type="EMBL" id="JASGBI010000001">
    <property type="protein sequence ID" value="MDI9240537.1"/>
    <property type="molecule type" value="Genomic_DNA"/>
</dbReference>
<evidence type="ECO:0000256" key="7">
    <source>
        <dbReference type="SAM" id="SignalP"/>
    </source>
</evidence>
<accession>A0ABT6XK39</accession>
<evidence type="ECO:0000256" key="6">
    <source>
        <dbReference type="SAM" id="Phobius"/>
    </source>
</evidence>
<keyword evidence="4 6" id="KW-1133">Transmembrane helix</keyword>
<evidence type="ECO:0000256" key="4">
    <source>
        <dbReference type="ARBA" id="ARBA00022989"/>
    </source>
</evidence>
<name>A0ABT6XK39_9GAMM</name>
<organism evidence="8 9">
    <name type="scientific">Lysobacter stagni</name>
    <dbReference type="NCBI Taxonomy" id="3045172"/>
    <lineage>
        <taxon>Bacteria</taxon>
        <taxon>Pseudomonadati</taxon>
        <taxon>Pseudomonadota</taxon>
        <taxon>Gammaproteobacteria</taxon>
        <taxon>Lysobacterales</taxon>
        <taxon>Lysobacteraceae</taxon>
        <taxon>Lysobacter</taxon>
    </lineage>
</organism>
<feature type="signal peptide" evidence="7">
    <location>
        <begin position="1"/>
        <end position="32"/>
    </location>
</feature>
<proteinExistence type="inferred from homology"/>
<comment type="caution">
    <text evidence="8">The sequence shown here is derived from an EMBL/GenBank/DDBJ whole genome shotgun (WGS) entry which is preliminary data.</text>
</comment>
<dbReference type="Proteomes" id="UP001321580">
    <property type="component" value="Unassembled WGS sequence"/>
</dbReference>
<comment type="subcellular location">
    <subcellularLocation>
        <location evidence="1">Membrane</location>
        <topology evidence="1">Multi-pass membrane protein</topology>
    </subcellularLocation>
</comment>
<dbReference type="RefSeq" id="WP_283213861.1">
    <property type="nucleotide sequence ID" value="NZ_JASGBI010000001.1"/>
</dbReference>
<feature type="transmembrane region" description="Helical" evidence="6">
    <location>
        <begin position="103"/>
        <end position="123"/>
    </location>
</feature>
<reference evidence="8 9" key="1">
    <citation type="submission" date="2023-05" db="EMBL/GenBank/DDBJ databases">
        <title>Lysobacter sp. strain LF1 Genome sequencing and assembly.</title>
        <authorList>
            <person name="Jung Y."/>
        </authorList>
    </citation>
    <scope>NUCLEOTIDE SEQUENCE [LARGE SCALE GENOMIC DNA]</scope>
    <source>
        <strain evidence="8 9">LF1</strain>
    </source>
</reference>
<protein>
    <submittedName>
        <fullName evidence="8">DUF423 domain-containing protein</fullName>
    </submittedName>
</protein>
<dbReference type="InterPro" id="IPR006696">
    <property type="entry name" value="DUF423"/>
</dbReference>
<evidence type="ECO:0000256" key="2">
    <source>
        <dbReference type="ARBA" id="ARBA00009694"/>
    </source>
</evidence>
<dbReference type="Pfam" id="PF04241">
    <property type="entry name" value="DUF423"/>
    <property type="match status" value="1"/>
</dbReference>
<dbReference type="PANTHER" id="PTHR43461">
    <property type="entry name" value="TRANSMEMBRANE PROTEIN 256"/>
    <property type="match status" value="1"/>
</dbReference>
<feature type="transmembrane region" description="Helical" evidence="6">
    <location>
        <begin position="48"/>
        <end position="66"/>
    </location>
</feature>
<feature type="chain" id="PRO_5046744015" evidence="7">
    <location>
        <begin position="33"/>
        <end position="125"/>
    </location>
</feature>
<evidence type="ECO:0000313" key="8">
    <source>
        <dbReference type="EMBL" id="MDI9240537.1"/>
    </source>
</evidence>
<evidence type="ECO:0000313" key="9">
    <source>
        <dbReference type="Proteomes" id="UP001321580"/>
    </source>
</evidence>
<keyword evidence="9" id="KW-1185">Reference proteome</keyword>
<sequence>MTHYPSLHSAPLATRLLAAAGALLAAASVAMAAYAAHAAQGVDASRMHNAALFAFGHGIALATLAARRPRALRTFALSTLLLGTLLFSGSLALAVFAGTRTTLAPIGGMAMIVSWLLIAIDALRH</sequence>
<evidence type="ECO:0000256" key="5">
    <source>
        <dbReference type="ARBA" id="ARBA00023136"/>
    </source>
</evidence>